<dbReference type="InterPro" id="IPR002938">
    <property type="entry name" value="FAD-bd"/>
</dbReference>
<evidence type="ECO:0000313" key="7">
    <source>
        <dbReference type="EMBL" id="MBW3098199.1"/>
    </source>
</evidence>
<keyword evidence="2" id="KW-0285">Flavoprotein</keyword>
<comment type="cofactor">
    <cofactor evidence="1">
        <name>FAD</name>
        <dbReference type="ChEBI" id="CHEBI:57692"/>
    </cofactor>
</comment>
<dbReference type="RefSeq" id="WP_219202124.1">
    <property type="nucleotide sequence ID" value="NZ_JAHWQX010000003.1"/>
</dbReference>
<sequence length="383" mass="41241">MAPPPLHIAGAGIAGLTAALALSRRGFKVCIAERADRLAEVGAGLQLSPNASHVLEALGLGPALAKVMHRPARITLADGRSLATRAMLPAGIFAEQRWGAPYGVLHRADLQTILFDAVEADPACDLQFGRPVSPQDRTAAVTVFADGVWSDNRRSIPGAGRLVQTRHTAWRLTLPATALPAAVDPASVSAFLGPDNHLVAYPVRQGELINLVAITTGTMAERNWAGNAGHDGLQQAFRRWHPDVRRLLEATDEITCWPLHQVTDGAYHDGAARLLIGDAAHAMTPFAAQGAAMAIEDAWELAAALAIQGPDASAQSHRQALQHWQSARRARIARVRRRAALNRFAYHASGPFRLGRDLVLSRRSPQKLAADLDWLYGWRGTEL</sequence>
<keyword evidence="5 7" id="KW-0503">Monooxygenase</keyword>
<feature type="domain" description="FAD-binding" evidence="6">
    <location>
        <begin position="142"/>
        <end position="337"/>
    </location>
</feature>
<protein>
    <submittedName>
        <fullName evidence="7">FAD-dependent monooxygenase</fullName>
    </submittedName>
</protein>
<proteinExistence type="predicted"/>
<accession>A0ABS6WQF5</accession>
<reference evidence="7" key="1">
    <citation type="submission" date="2021-07" db="EMBL/GenBank/DDBJ databases">
        <title>Pseudohoeflea marina sp. nov. a polyhydroxyalcanoate-producing bacterium.</title>
        <authorList>
            <person name="Zheng W."/>
            <person name="Yu S."/>
            <person name="Huang Y."/>
        </authorList>
    </citation>
    <scope>NUCLEOTIDE SEQUENCE</scope>
    <source>
        <strain evidence="7">DP4N28-3</strain>
    </source>
</reference>
<organism evidence="7 8">
    <name type="scientific">Pseudohoeflea coraliihabitans</name>
    <dbReference type="NCBI Taxonomy" id="2860393"/>
    <lineage>
        <taxon>Bacteria</taxon>
        <taxon>Pseudomonadati</taxon>
        <taxon>Pseudomonadota</taxon>
        <taxon>Alphaproteobacteria</taxon>
        <taxon>Hyphomicrobiales</taxon>
        <taxon>Rhizobiaceae</taxon>
        <taxon>Pseudohoeflea</taxon>
    </lineage>
</organism>
<dbReference type="GO" id="GO:0004497">
    <property type="term" value="F:monooxygenase activity"/>
    <property type="evidence" value="ECO:0007669"/>
    <property type="project" value="UniProtKB-KW"/>
</dbReference>
<feature type="domain" description="FAD-binding" evidence="6">
    <location>
        <begin position="8"/>
        <end position="136"/>
    </location>
</feature>
<gene>
    <name evidence="7" type="ORF">KY465_13010</name>
</gene>
<keyword evidence="8" id="KW-1185">Reference proteome</keyword>
<evidence type="ECO:0000256" key="2">
    <source>
        <dbReference type="ARBA" id="ARBA00022630"/>
    </source>
</evidence>
<dbReference type="PANTHER" id="PTHR13789">
    <property type="entry name" value="MONOOXYGENASE"/>
    <property type="match status" value="1"/>
</dbReference>
<dbReference type="Proteomes" id="UP001430804">
    <property type="component" value="Unassembled WGS sequence"/>
</dbReference>
<evidence type="ECO:0000256" key="4">
    <source>
        <dbReference type="ARBA" id="ARBA00023002"/>
    </source>
</evidence>
<evidence type="ECO:0000256" key="3">
    <source>
        <dbReference type="ARBA" id="ARBA00022827"/>
    </source>
</evidence>
<evidence type="ECO:0000313" key="8">
    <source>
        <dbReference type="Proteomes" id="UP001430804"/>
    </source>
</evidence>
<name>A0ABS6WQF5_9HYPH</name>
<evidence type="ECO:0000259" key="6">
    <source>
        <dbReference type="Pfam" id="PF01494"/>
    </source>
</evidence>
<dbReference type="Pfam" id="PF01494">
    <property type="entry name" value="FAD_binding_3"/>
    <property type="match status" value="2"/>
</dbReference>
<dbReference type="EMBL" id="JAHWQX010000003">
    <property type="protein sequence ID" value="MBW3098199.1"/>
    <property type="molecule type" value="Genomic_DNA"/>
</dbReference>
<evidence type="ECO:0000256" key="1">
    <source>
        <dbReference type="ARBA" id="ARBA00001974"/>
    </source>
</evidence>
<dbReference type="PANTHER" id="PTHR13789:SF318">
    <property type="entry name" value="GERANYLGERANYL DIPHOSPHATE REDUCTASE"/>
    <property type="match status" value="1"/>
</dbReference>
<dbReference type="InterPro" id="IPR050493">
    <property type="entry name" value="FAD-dep_Monooxygenase_BioMet"/>
</dbReference>
<evidence type="ECO:0000256" key="5">
    <source>
        <dbReference type="ARBA" id="ARBA00023033"/>
    </source>
</evidence>
<keyword evidence="4" id="KW-0560">Oxidoreductase</keyword>
<comment type="caution">
    <text evidence="7">The sequence shown here is derived from an EMBL/GenBank/DDBJ whole genome shotgun (WGS) entry which is preliminary data.</text>
</comment>
<keyword evidence="3" id="KW-0274">FAD</keyword>